<sequence>MRKKHEVTRELEQERTRMNELLSDKDKRDEFRSSADRVSELVEELNAINLNEAAERAAATAQADQQNIRDVAKDFSFAKFIREASGENGSQLTGVEAEMAQEAEKEAKRCGYKLTGVGIPSALLNSRMHVEGRAFDGQNVTTPADGGYTVTSQMMYQEALRNRLILTQAGATYMGGLVNNIDLIQGEAITMGWLDENEEGSDTKKQFSKVSVNPMRCFVNVPISKQLTIQSNLDIDRRITSDILVAHAELLETAALNGTGSKQPTGVLNTDGIGSVAIGDNGGPITFKKIVDLETAIAIKNADVSSMAYVTNAKVRGEAKTTLKSANVAGYIWEGGEMNGYRALASNLIPSDLTKGTATKKCSALIFGDWSNLWIMGWGGLDLIVDPYTMKKFGAYEVTLNAYHNIFIKRKEAFAAIKDITIA</sequence>
<feature type="domain" description="Phage capsid-like C-terminal" evidence="3">
    <location>
        <begin position="146"/>
        <end position="418"/>
    </location>
</feature>
<dbReference type="NCBIfam" id="TIGR01554">
    <property type="entry name" value="major_cap_HK97"/>
    <property type="match status" value="1"/>
</dbReference>
<dbReference type="Pfam" id="PF05065">
    <property type="entry name" value="Phage_capsid"/>
    <property type="match status" value="1"/>
</dbReference>
<name>A0A414XJF3_9BACT</name>
<dbReference type="EMBL" id="QRKC01000015">
    <property type="protein sequence ID" value="RHH74018.1"/>
    <property type="molecule type" value="Genomic_DNA"/>
</dbReference>
<protein>
    <submittedName>
        <fullName evidence="4">Phage major capsid protein</fullName>
    </submittedName>
</protein>
<feature type="compositionally biased region" description="Basic and acidic residues" evidence="2">
    <location>
        <begin position="7"/>
        <end position="34"/>
    </location>
</feature>
<evidence type="ECO:0000256" key="1">
    <source>
        <dbReference type="ARBA" id="ARBA00004328"/>
    </source>
</evidence>
<evidence type="ECO:0000259" key="3">
    <source>
        <dbReference type="Pfam" id="PF05065"/>
    </source>
</evidence>
<dbReference type="InterPro" id="IPR024455">
    <property type="entry name" value="Phage_capsid"/>
</dbReference>
<organism evidence="4 5">
    <name type="scientific">Parabacteroides merdae</name>
    <dbReference type="NCBI Taxonomy" id="46503"/>
    <lineage>
        <taxon>Bacteria</taxon>
        <taxon>Pseudomonadati</taxon>
        <taxon>Bacteroidota</taxon>
        <taxon>Bacteroidia</taxon>
        <taxon>Bacteroidales</taxon>
        <taxon>Tannerellaceae</taxon>
        <taxon>Parabacteroides</taxon>
    </lineage>
</organism>
<evidence type="ECO:0000256" key="2">
    <source>
        <dbReference type="SAM" id="MobiDB-lite"/>
    </source>
</evidence>
<dbReference type="Proteomes" id="UP000283732">
    <property type="component" value="Unassembled WGS sequence"/>
</dbReference>
<dbReference type="RefSeq" id="WP_122291602.1">
    <property type="nucleotide sequence ID" value="NZ_QRKC01000015.1"/>
</dbReference>
<comment type="subcellular location">
    <subcellularLocation>
        <location evidence="1">Virion</location>
    </subcellularLocation>
</comment>
<dbReference type="SUPFAM" id="SSF56563">
    <property type="entry name" value="Major capsid protein gp5"/>
    <property type="match status" value="1"/>
</dbReference>
<evidence type="ECO:0000313" key="4">
    <source>
        <dbReference type="EMBL" id="RHH74018.1"/>
    </source>
</evidence>
<dbReference type="AlphaFoldDB" id="A0A414XJF3"/>
<feature type="region of interest" description="Disordered" evidence="2">
    <location>
        <begin position="1"/>
        <end position="34"/>
    </location>
</feature>
<reference evidence="4 5" key="1">
    <citation type="submission" date="2018-08" db="EMBL/GenBank/DDBJ databases">
        <title>A genome reference for cultivated species of the human gut microbiota.</title>
        <authorList>
            <person name="Zou Y."/>
            <person name="Xue W."/>
            <person name="Luo G."/>
        </authorList>
    </citation>
    <scope>NUCLEOTIDE SEQUENCE [LARGE SCALE GENOMIC DNA]</scope>
    <source>
        <strain evidence="4 5">AM16-50</strain>
    </source>
</reference>
<gene>
    <name evidence="4" type="ORF">DW191_19160</name>
</gene>
<accession>A0A414XJF3</accession>
<dbReference type="Gene3D" id="3.30.2400.10">
    <property type="entry name" value="Major capsid protein gp5"/>
    <property type="match status" value="1"/>
</dbReference>
<dbReference type="InterPro" id="IPR054612">
    <property type="entry name" value="Phage_capsid-like_C"/>
</dbReference>
<evidence type="ECO:0000313" key="5">
    <source>
        <dbReference type="Proteomes" id="UP000283732"/>
    </source>
</evidence>
<comment type="caution">
    <text evidence="4">The sequence shown here is derived from an EMBL/GenBank/DDBJ whole genome shotgun (WGS) entry which is preliminary data.</text>
</comment>
<proteinExistence type="predicted"/>